<keyword evidence="4" id="KW-1185">Reference proteome</keyword>
<feature type="transmembrane region" description="Helical" evidence="1">
    <location>
        <begin position="17"/>
        <end position="34"/>
    </location>
</feature>
<dbReference type="SUPFAM" id="SSF74653">
    <property type="entry name" value="TolA/TonB C-terminal domain"/>
    <property type="match status" value="1"/>
</dbReference>
<dbReference type="Pfam" id="PF03544">
    <property type="entry name" value="TonB_C"/>
    <property type="match status" value="1"/>
</dbReference>
<dbReference type="GO" id="GO:0055085">
    <property type="term" value="P:transmembrane transport"/>
    <property type="evidence" value="ECO:0007669"/>
    <property type="project" value="InterPro"/>
</dbReference>
<keyword evidence="1" id="KW-0812">Transmembrane</keyword>
<dbReference type="InterPro" id="IPR037682">
    <property type="entry name" value="TonB_C"/>
</dbReference>
<evidence type="ECO:0000259" key="2">
    <source>
        <dbReference type="Pfam" id="PF03544"/>
    </source>
</evidence>
<feature type="domain" description="TonB C-terminal" evidence="2">
    <location>
        <begin position="177"/>
        <end position="236"/>
    </location>
</feature>
<proteinExistence type="predicted"/>
<organism evidence="3 4">
    <name type="scientific">Lutibacter agarilyticus</name>
    <dbReference type="NCBI Taxonomy" id="1109740"/>
    <lineage>
        <taxon>Bacteria</taxon>
        <taxon>Pseudomonadati</taxon>
        <taxon>Bacteroidota</taxon>
        <taxon>Flavobacteriia</taxon>
        <taxon>Flavobacteriales</taxon>
        <taxon>Flavobacteriaceae</taxon>
        <taxon>Lutibacter</taxon>
    </lineage>
</organism>
<evidence type="ECO:0000313" key="3">
    <source>
        <dbReference type="EMBL" id="SNR56382.1"/>
    </source>
</evidence>
<dbReference type="RefSeq" id="WP_089381686.1">
    <property type="nucleotide sequence ID" value="NZ_FZNT01000005.1"/>
</dbReference>
<reference evidence="3" key="1">
    <citation type="submission" date="2017-06" db="EMBL/GenBank/DDBJ databases">
        <authorList>
            <person name="Kim H.J."/>
            <person name="Triplett B.A."/>
        </authorList>
    </citation>
    <scope>NUCLEOTIDE SEQUENCE [LARGE SCALE GENOMIC DNA]</scope>
    <source>
        <strain evidence="3">DSM 29150</strain>
    </source>
</reference>
<accession>A0A238XCM9</accession>
<keyword evidence="1" id="KW-1133">Transmembrane helix</keyword>
<dbReference type="Proteomes" id="UP000198384">
    <property type="component" value="Unassembled WGS sequence"/>
</dbReference>
<dbReference type="EMBL" id="FZNT01000005">
    <property type="protein sequence ID" value="SNR56382.1"/>
    <property type="molecule type" value="Genomic_DNA"/>
</dbReference>
<dbReference type="AlphaFoldDB" id="A0A238XCM9"/>
<evidence type="ECO:0000313" key="4">
    <source>
        <dbReference type="Proteomes" id="UP000198384"/>
    </source>
</evidence>
<sequence length="238" mass="26369">MKTKKHPKANLENYTKLFAQLGLVLTLVVVYVLIQSKTYANDLIVLNDSNYQMEDDTESIIEYVVEPPKAPPVQKPVIVEVVKQVDDETDIIETIFVGTDTEAPVEVSDIDEVEVVEDIIKEVPFILIEDAPAFPGCTGSKSEMKECFTSKITKFIGKNFDSGLATELGLAPGIKRISVMFKIDNNGNIVDVQARAPHIKLQQEAVRVVNLLPTMEPGKQRGNPVAVKYALPIVFKVQ</sequence>
<evidence type="ECO:0000256" key="1">
    <source>
        <dbReference type="SAM" id="Phobius"/>
    </source>
</evidence>
<name>A0A238XCM9_9FLAO</name>
<dbReference type="Gene3D" id="3.30.1150.10">
    <property type="match status" value="1"/>
</dbReference>
<protein>
    <submittedName>
        <fullName evidence="3">Protein TonB</fullName>
    </submittedName>
</protein>
<dbReference type="OrthoDB" id="1522859at2"/>
<keyword evidence="1" id="KW-0472">Membrane</keyword>
<gene>
    <name evidence="3" type="ORF">SAMN06265371_105191</name>
</gene>